<name>A0AAW1IZM0_POPJA</name>
<feature type="region of interest" description="Disordered" evidence="1">
    <location>
        <begin position="92"/>
        <end position="114"/>
    </location>
</feature>
<dbReference type="AlphaFoldDB" id="A0AAW1IZM0"/>
<accession>A0AAW1IZM0</accession>
<keyword evidence="3" id="KW-1185">Reference proteome</keyword>
<gene>
    <name evidence="2" type="ORF">QE152_g32390</name>
</gene>
<organism evidence="2 3">
    <name type="scientific">Popillia japonica</name>
    <name type="common">Japanese beetle</name>
    <dbReference type="NCBI Taxonomy" id="7064"/>
    <lineage>
        <taxon>Eukaryota</taxon>
        <taxon>Metazoa</taxon>
        <taxon>Ecdysozoa</taxon>
        <taxon>Arthropoda</taxon>
        <taxon>Hexapoda</taxon>
        <taxon>Insecta</taxon>
        <taxon>Pterygota</taxon>
        <taxon>Neoptera</taxon>
        <taxon>Endopterygota</taxon>
        <taxon>Coleoptera</taxon>
        <taxon>Polyphaga</taxon>
        <taxon>Scarabaeiformia</taxon>
        <taxon>Scarabaeidae</taxon>
        <taxon>Rutelinae</taxon>
        <taxon>Popillia</taxon>
    </lineage>
</organism>
<proteinExistence type="predicted"/>
<dbReference type="Proteomes" id="UP001458880">
    <property type="component" value="Unassembled WGS sequence"/>
</dbReference>
<feature type="compositionally biased region" description="Basic and acidic residues" evidence="1">
    <location>
        <begin position="98"/>
        <end position="111"/>
    </location>
</feature>
<reference evidence="2 3" key="1">
    <citation type="journal article" date="2024" name="BMC Genomics">
        <title>De novo assembly and annotation of Popillia japonica's genome with initial clues to its potential as an invasive pest.</title>
        <authorList>
            <person name="Cucini C."/>
            <person name="Boschi S."/>
            <person name="Funari R."/>
            <person name="Cardaioli E."/>
            <person name="Iannotti N."/>
            <person name="Marturano G."/>
            <person name="Paoli F."/>
            <person name="Bruttini M."/>
            <person name="Carapelli A."/>
            <person name="Frati F."/>
            <person name="Nardi F."/>
        </authorList>
    </citation>
    <scope>NUCLEOTIDE SEQUENCE [LARGE SCALE GENOMIC DNA]</scope>
    <source>
        <strain evidence="2">DMR45628</strain>
    </source>
</reference>
<dbReference type="EMBL" id="JASPKY010000473">
    <property type="protein sequence ID" value="KAK9695709.1"/>
    <property type="molecule type" value="Genomic_DNA"/>
</dbReference>
<comment type="caution">
    <text evidence="2">The sequence shown here is derived from an EMBL/GenBank/DDBJ whole genome shotgun (WGS) entry which is preliminary data.</text>
</comment>
<sequence>MQPLDKSVMRALRTYYNEEIRQFLRQNNRPTSHFDIRELFGKAYLKMQTGDRAANGFRQTRLFPVNRNTFTEEDFLVEAQKNEEAFVEYENQINPQHAQEDNQERADEQAKEQPVLLTDIHSSYTCS</sequence>
<evidence type="ECO:0000313" key="2">
    <source>
        <dbReference type="EMBL" id="KAK9695709.1"/>
    </source>
</evidence>
<evidence type="ECO:0000313" key="3">
    <source>
        <dbReference type="Proteomes" id="UP001458880"/>
    </source>
</evidence>
<protein>
    <submittedName>
        <fullName evidence="2">Uncharacterized protein</fullName>
    </submittedName>
</protein>
<evidence type="ECO:0000256" key="1">
    <source>
        <dbReference type="SAM" id="MobiDB-lite"/>
    </source>
</evidence>